<dbReference type="InterPro" id="IPR050712">
    <property type="entry name" value="NAD(P)H-dep_reductase"/>
</dbReference>
<keyword evidence="3" id="KW-1185">Reference proteome</keyword>
<protein>
    <submittedName>
        <fullName evidence="2">FMN reductase</fullName>
    </submittedName>
</protein>
<dbReference type="PANTHER" id="PTHR30543:SF21">
    <property type="entry name" value="NAD(P)H-DEPENDENT FMN REDUCTASE LOT6"/>
    <property type="match status" value="1"/>
</dbReference>
<evidence type="ECO:0000313" key="2">
    <source>
        <dbReference type="EMBL" id="PQA87634.1"/>
    </source>
</evidence>
<sequence length="204" mass="21923">MGVQDFFGGLVEDDAPHGEIHVVGLGGALNEGSSSERLLRYALERCAERGANTSIFTGGDLDLPIYAPFNDERTDKAKRMIEALRAANGIILCSPCYHGTVSGLIKNAIDYVQDMYKDEAPYFEGRAVGLIAAAGGWQATGSTLATLRAITHSLRGWPTPMAVAVNTSLPVFDEAKTIVDEQVKTQLDIMAEQVVTFAGMSARR</sequence>
<dbReference type="GO" id="GO:0016491">
    <property type="term" value="F:oxidoreductase activity"/>
    <property type="evidence" value="ECO:0007669"/>
    <property type="project" value="InterPro"/>
</dbReference>
<dbReference type="InterPro" id="IPR005025">
    <property type="entry name" value="FMN_Rdtase-like_dom"/>
</dbReference>
<dbReference type="InterPro" id="IPR029039">
    <property type="entry name" value="Flavoprotein-like_sf"/>
</dbReference>
<reference evidence="2 3" key="1">
    <citation type="submission" date="2017-12" db="EMBL/GenBank/DDBJ databases">
        <authorList>
            <person name="Hurst M.R.H."/>
        </authorList>
    </citation>
    <scope>NUCLEOTIDE SEQUENCE [LARGE SCALE GENOMIC DNA]</scope>
    <source>
        <strain evidence="2 3">SY-3-19</strain>
    </source>
</reference>
<evidence type="ECO:0000259" key="1">
    <source>
        <dbReference type="Pfam" id="PF03358"/>
    </source>
</evidence>
<dbReference type="Pfam" id="PF03358">
    <property type="entry name" value="FMN_red"/>
    <property type="match status" value="1"/>
</dbReference>
<gene>
    <name evidence="2" type="ORF">CW354_11195</name>
</gene>
<dbReference type="OrthoDB" id="9812295at2"/>
<comment type="caution">
    <text evidence="2">The sequence shown here is derived from an EMBL/GenBank/DDBJ whole genome shotgun (WGS) entry which is preliminary data.</text>
</comment>
<name>A0A2S7K546_9PROT</name>
<dbReference type="SUPFAM" id="SSF52218">
    <property type="entry name" value="Flavoproteins"/>
    <property type="match status" value="1"/>
</dbReference>
<dbReference type="Gene3D" id="3.40.50.360">
    <property type="match status" value="1"/>
</dbReference>
<evidence type="ECO:0000313" key="3">
    <source>
        <dbReference type="Proteomes" id="UP000239504"/>
    </source>
</evidence>
<proteinExistence type="predicted"/>
<dbReference type="EMBL" id="PJCH01000006">
    <property type="protein sequence ID" value="PQA87634.1"/>
    <property type="molecule type" value="Genomic_DNA"/>
</dbReference>
<accession>A0A2S7K546</accession>
<dbReference type="PANTHER" id="PTHR30543">
    <property type="entry name" value="CHROMATE REDUCTASE"/>
    <property type="match status" value="1"/>
</dbReference>
<dbReference type="Proteomes" id="UP000239504">
    <property type="component" value="Unassembled WGS sequence"/>
</dbReference>
<dbReference type="GO" id="GO:0005829">
    <property type="term" value="C:cytosol"/>
    <property type="evidence" value="ECO:0007669"/>
    <property type="project" value="TreeGrafter"/>
</dbReference>
<dbReference type="GO" id="GO:0010181">
    <property type="term" value="F:FMN binding"/>
    <property type="evidence" value="ECO:0007669"/>
    <property type="project" value="TreeGrafter"/>
</dbReference>
<dbReference type="AlphaFoldDB" id="A0A2S7K546"/>
<organism evidence="2 3">
    <name type="scientific">Hyphococcus luteus</name>
    <dbReference type="NCBI Taxonomy" id="2058213"/>
    <lineage>
        <taxon>Bacteria</taxon>
        <taxon>Pseudomonadati</taxon>
        <taxon>Pseudomonadota</taxon>
        <taxon>Alphaproteobacteria</taxon>
        <taxon>Parvularculales</taxon>
        <taxon>Parvularculaceae</taxon>
        <taxon>Hyphococcus</taxon>
    </lineage>
</organism>
<feature type="domain" description="NADPH-dependent FMN reductase-like" evidence="1">
    <location>
        <begin position="21"/>
        <end position="166"/>
    </location>
</feature>